<gene>
    <name evidence="2" type="ORF">GCM10010178_49980</name>
</gene>
<evidence type="ECO:0000313" key="3">
    <source>
        <dbReference type="Proteomes" id="UP000649573"/>
    </source>
</evidence>
<protein>
    <submittedName>
        <fullName evidence="2">Uncharacterized protein</fullName>
    </submittedName>
</protein>
<evidence type="ECO:0000256" key="1">
    <source>
        <dbReference type="SAM" id="SignalP"/>
    </source>
</evidence>
<dbReference type="EMBL" id="BMRE01000023">
    <property type="protein sequence ID" value="GGU51171.1"/>
    <property type="molecule type" value="Genomic_DNA"/>
</dbReference>
<feature type="chain" id="PRO_5047478720" evidence="1">
    <location>
        <begin position="24"/>
        <end position="52"/>
    </location>
</feature>
<proteinExistence type="predicted"/>
<reference evidence="3" key="1">
    <citation type="journal article" date="2019" name="Int. J. Syst. Evol. Microbiol.">
        <title>The Global Catalogue of Microorganisms (GCM) 10K type strain sequencing project: providing services to taxonomists for standard genome sequencing and annotation.</title>
        <authorList>
            <consortium name="The Broad Institute Genomics Platform"/>
            <consortium name="The Broad Institute Genome Sequencing Center for Infectious Disease"/>
            <person name="Wu L."/>
            <person name="Ma J."/>
        </authorList>
    </citation>
    <scope>NUCLEOTIDE SEQUENCE [LARGE SCALE GENOMIC DNA]</scope>
    <source>
        <strain evidence="3">JCM 3296</strain>
    </source>
</reference>
<organism evidence="2 3">
    <name type="scientific">Lentzea flava</name>
    <dbReference type="NCBI Taxonomy" id="103732"/>
    <lineage>
        <taxon>Bacteria</taxon>
        <taxon>Bacillati</taxon>
        <taxon>Actinomycetota</taxon>
        <taxon>Actinomycetes</taxon>
        <taxon>Pseudonocardiales</taxon>
        <taxon>Pseudonocardiaceae</taxon>
        <taxon>Lentzea</taxon>
    </lineage>
</organism>
<dbReference type="Proteomes" id="UP000649573">
    <property type="component" value="Unassembled WGS sequence"/>
</dbReference>
<name>A0ABQ2UT24_9PSEU</name>
<evidence type="ECO:0000313" key="2">
    <source>
        <dbReference type="EMBL" id="GGU51171.1"/>
    </source>
</evidence>
<keyword evidence="1" id="KW-0732">Signal</keyword>
<comment type="caution">
    <text evidence="2">The sequence shown here is derived from an EMBL/GenBank/DDBJ whole genome shotgun (WGS) entry which is preliminary data.</text>
</comment>
<feature type="signal peptide" evidence="1">
    <location>
        <begin position="1"/>
        <end position="23"/>
    </location>
</feature>
<accession>A0ABQ2UT24</accession>
<keyword evidence="3" id="KW-1185">Reference proteome</keyword>
<sequence>MNKALRRFVCAVFGVFAVAAAVAMTHADATSTEVRTASKHWVDEISGDDQLD</sequence>